<dbReference type="KEGG" id="dpa:109536609"/>
<keyword evidence="2" id="KW-0808">Transferase</keyword>
<accession>A0AAR5PBJ5</accession>
<keyword evidence="5" id="KW-0067">ATP-binding</keyword>
<dbReference type="Gene3D" id="1.10.510.10">
    <property type="entry name" value="Transferase(Phosphotransferase) domain 1"/>
    <property type="match status" value="1"/>
</dbReference>
<reference evidence="8" key="1">
    <citation type="journal article" date="2013" name="Genome Biol.">
        <title>Draft genome of the mountain pine beetle, Dendroctonus ponderosae Hopkins, a major forest pest.</title>
        <authorList>
            <person name="Keeling C.I."/>
            <person name="Yuen M.M."/>
            <person name="Liao N.Y."/>
            <person name="Docking T.R."/>
            <person name="Chan S.K."/>
            <person name="Taylor G.A."/>
            <person name="Palmquist D.L."/>
            <person name="Jackman S.D."/>
            <person name="Nguyen A."/>
            <person name="Li M."/>
            <person name="Henderson H."/>
            <person name="Janes J.K."/>
            <person name="Zhao Y."/>
            <person name="Pandoh P."/>
            <person name="Moore R."/>
            <person name="Sperling F.A."/>
            <person name="Huber D.P."/>
            <person name="Birol I."/>
            <person name="Jones S.J."/>
            <person name="Bohlmann J."/>
        </authorList>
    </citation>
    <scope>NUCLEOTIDE SEQUENCE</scope>
</reference>
<feature type="domain" description="Protein kinase" evidence="6">
    <location>
        <begin position="147"/>
        <end position="398"/>
    </location>
</feature>
<name>A0AAR5PBJ5_DENPD</name>
<dbReference type="PANTHER" id="PTHR24355">
    <property type="entry name" value="G PROTEIN-COUPLED RECEPTOR KINASE/RIBOSOMAL PROTEIN S6 KINASE"/>
    <property type="match status" value="1"/>
</dbReference>
<protein>
    <recommendedName>
        <fullName evidence="6">Protein kinase domain-containing protein</fullName>
    </recommendedName>
</protein>
<dbReference type="EnsemblMetazoa" id="XM_019902895.1">
    <property type="protein sequence ID" value="XP_019758454.1"/>
    <property type="gene ID" value="LOC109536609"/>
</dbReference>
<dbReference type="Pfam" id="PF00069">
    <property type="entry name" value="Pkinase"/>
    <property type="match status" value="1"/>
</dbReference>
<reference evidence="7" key="2">
    <citation type="submission" date="2024-08" db="UniProtKB">
        <authorList>
            <consortium name="EnsemblMetazoa"/>
        </authorList>
    </citation>
    <scope>IDENTIFICATION</scope>
</reference>
<dbReference type="Gene3D" id="3.30.200.20">
    <property type="entry name" value="Phosphorylase Kinase, domain 1"/>
    <property type="match status" value="1"/>
</dbReference>
<keyword evidence="1" id="KW-0723">Serine/threonine-protein kinase</keyword>
<evidence type="ECO:0000313" key="8">
    <source>
        <dbReference type="Proteomes" id="UP000019118"/>
    </source>
</evidence>
<keyword evidence="3" id="KW-0547">Nucleotide-binding</keyword>
<dbReference type="PROSITE" id="PS50011">
    <property type="entry name" value="PROTEIN_KINASE_DOM"/>
    <property type="match status" value="1"/>
</dbReference>
<dbReference type="SMART" id="SM00220">
    <property type="entry name" value="S_TKc"/>
    <property type="match status" value="1"/>
</dbReference>
<dbReference type="SUPFAM" id="SSF56112">
    <property type="entry name" value="Protein kinase-like (PK-like)"/>
    <property type="match status" value="1"/>
</dbReference>
<dbReference type="InterPro" id="IPR011009">
    <property type="entry name" value="Kinase-like_dom_sf"/>
</dbReference>
<keyword evidence="4" id="KW-0418">Kinase</keyword>
<dbReference type="Proteomes" id="UP000019118">
    <property type="component" value="Unassembled WGS sequence"/>
</dbReference>
<dbReference type="GO" id="GO:0005524">
    <property type="term" value="F:ATP binding"/>
    <property type="evidence" value="ECO:0007669"/>
    <property type="project" value="UniProtKB-KW"/>
</dbReference>
<dbReference type="PROSITE" id="PS00108">
    <property type="entry name" value="PROTEIN_KINASE_ST"/>
    <property type="match status" value="1"/>
</dbReference>
<keyword evidence="8" id="KW-1185">Reference proteome</keyword>
<dbReference type="InterPro" id="IPR000719">
    <property type="entry name" value="Prot_kinase_dom"/>
</dbReference>
<evidence type="ECO:0000256" key="3">
    <source>
        <dbReference type="ARBA" id="ARBA00022741"/>
    </source>
</evidence>
<dbReference type="AlphaFoldDB" id="A0AAR5PBJ5"/>
<dbReference type="CDD" id="cd05123">
    <property type="entry name" value="STKc_AGC"/>
    <property type="match status" value="1"/>
</dbReference>
<gene>
    <name evidence="7" type="primary">109536609</name>
</gene>
<dbReference type="InterPro" id="IPR008271">
    <property type="entry name" value="Ser/Thr_kinase_AS"/>
</dbReference>
<dbReference type="GO" id="GO:0004674">
    <property type="term" value="F:protein serine/threonine kinase activity"/>
    <property type="evidence" value="ECO:0007669"/>
    <property type="project" value="UniProtKB-KW"/>
</dbReference>
<dbReference type="InterPro" id="IPR045270">
    <property type="entry name" value="STKc_AGC"/>
</dbReference>
<evidence type="ECO:0000256" key="1">
    <source>
        <dbReference type="ARBA" id="ARBA00022527"/>
    </source>
</evidence>
<evidence type="ECO:0000256" key="4">
    <source>
        <dbReference type="ARBA" id="ARBA00022777"/>
    </source>
</evidence>
<evidence type="ECO:0000313" key="7">
    <source>
        <dbReference type="EnsemblMetazoa" id="XP_019758454.1"/>
    </source>
</evidence>
<evidence type="ECO:0000256" key="2">
    <source>
        <dbReference type="ARBA" id="ARBA00022679"/>
    </source>
</evidence>
<organism evidence="7 8">
    <name type="scientific">Dendroctonus ponderosae</name>
    <name type="common">Mountain pine beetle</name>
    <dbReference type="NCBI Taxonomy" id="77166"/>
    <lineage>
        <taxon>Eukaryota</taxon>
        <taxon>Metazoa</taxon>
        <taxon>Ecdysozoa</taxon>
        <taxon>Arthropoda</taxon>
        <taxon>Hexapoda</taxon>
        <taxon>Insecta</taxon>
        <taxon>Pterygota</taxon>
        <taxon>Neoptera</taxon>
        <taxon>Endopterygota</taxon>
        <taxon>Coleoptera</taxon>
        <taxon>Polyphaga</taxon>
        <taxon>Cucujiformia</taxon>
        <taxon>Curculionidae</taxon>
        <taxon>Scolytinae</taxon>
        <taxon>Dendroctonus</taxon>
    </lineage>
</organism>
<sequence>MKISKCPAAKKLTKDFYLKFNLGSVKCLFFTEKGTVSIRNKSRLMGNTSARETANSDQVNNSANRRICLQKIILDPNNSLRSFLNVESEQSTYSVSRPWSRVSRRRWRESTLTLPHQACKTAWPVSQLETFFLPSFPVETFHKDNNFTKLPQISKGAFGNIYQILDLEKNEIFALKVLSKSKIIESNLIKQVIEEVQIHRACGHHPFIVRCSSNWQSRKHLYIATEFIEGGELWSLLDKFGALALEVVQLYVAQIALALDFLHNAGVIYRDLKPDNILLDSDANIKLTDFGLSKWLPYGQTTRTVCGTPKYMAPEVLRMEPYGHSADWWSLGINACLMLTSKMPTANIHPDSEHPIGKVLLPDGFLDVPSRDLLLRLLQVEPKQRLRSLRTLTTIAFFKGYNFEDVNKKKIKAKELLKTHYGEDYDKRNEATVSFDGFDEILISE</sequence>
<proteinExistence type="predicted"/>
<dbReference type="PANTHER" id="PTHR24355:SF1">
    <property type="entry name" value="RIBOSOMAL PROTEIN S6 KINASE-RELATED PROTEIN"/>
    <property type="match status" value="1"/>
</dbReference>
<evidence type="ECO:0000256" key="5">
    <source>
        <dbReference type="ARBA" id="ARBA00022840"/>
    </source>
</evidence>
<evidence type="ECO:0000259" key="6">
    <source>
        <dbReference type="PROSITE" id="PS50011"/>
    </source>
</evidence>